<dbReference type="AlphaFoldDB" id="A0A843WJV5"/>
<feature type="transmembrane region" description="Helical" evidence="1">
    <location>
        <begin position="100"/>
        <end position="121"/>
    </location>
</feature>
<keyword evidence="1" id="KW-0812">Transmembrane</keyword>
<feature type="transmembrane region" description="Helical" evidence="1">
    <location>
        <begin position="215"/>
        <end position="243"/>
    </location>
</feature>
<feature type="transmembrane region" description="Helical" evidence="1">
    <location>
        <begin position="59"/>
        <end position="79"/>
    </location>
</feature>
<protein>
    <submittedName>
        <fullName evidence="2">Uncharacterized protein</fullName>
    </submittedName>
</protein>
<sequence>MRCARDAELSGCFVCRVAPLVERCDTCLWLLSAWHWMVVNSSEMLLEFFFVGSGEPFTVVLNGALVVLVEGLCILVKVLPRIALCRFWWRMALGTFGWRFSPGLLRIVSVVAVLSVEMSYGGLVSAVGARLAVLLVEASVLHCGLPLARGRDSLRCMSPSSVFRWLLKVVMLHCGFPHRRFGVGSSIGRDRGGTFLLLRVRELPRFSLPVRQSRCVMFWVLFGVDMIVVLLKSSAFRVLLLWVSGGESPSMGPVSFWAVGLRFFVRGFRQASGGESFLLARVVVSAAGAPMLQPAEFCILCCAVCLFVSFMRRFTSLLDVGGVELSASGSRVLA</sequence>
<reference evidence="2" key="1">
    <citation type="submission" date="2017-07" db="EMBL/GenBank/DDBJ databases">
        <title>Taro Niue Genome Assembly and Annotation.</title>
        <authorList>
            <person name="Atibalentja N."/>
            <person name="Keating K."/>
            <person name="Fields C.J."/>
        </authorList>
    </citation>
    <scope>NUCLEOTIDE SEQUENCE</scope>
    <source>
        <strain evidence="2">Niue_2</strain>
        <tissue evidence="2">Leaf</tissue>
    </source>
</reference>
<evidence type="ECO:0000313" key="3">
    <source>
        <dbReference type="Proteomes" id="UP000652761"/>
    </source>
</evidence>
<dbReference type="EMBL" id="NMUH01002970">
    <property type="protein sequence ID" value="MQM03070.1"/>
    <property type="molecule type" value="Genomic_DNA"/>
</dbReference>
<keyword evidence="1" id="KW-1133">Transmembrane helix</keyword>
<organism evidence="2 3">
    <name type="scientific">Colocasia esculenta</name>
    <name type="common">Wild taro</name>
    <name type="synonym">Arum esculentum</name>
    <dbReference type="NCBI Taxonomy" id="4460"/>
    <lineage>
        <taxon>Eukaryota</taxon>
        <taxon>Viridiplantae</taxon>
        <taxon>Streptophyta</taxon>
        <taxon>Embryophyta</taxon>
        <taxon>Tracheophyta</taxon>
        <taxon>Spermatophyta</taxon>
        <taxon>Magnoliopsida</taxon>
        <taxon>Liliopsida</taxon>
        <taxon>Araceae</taxon>
        <taxon>Aroideae</taxon>
        <taxon>Colocasieae</taxon>
        <taxon>Colocasia</taxon>
    </lineage>
</organism>
<comment type="caution">
    <text evidence="2">The sequence shown here is derived from an EMBL/GenBank/DDBJ whole genome shotgun (WGS) entry which is preliminary data.</text>
</comment>
<dbReference type="Proteomes" id="UP000652761">
    <property type="component" value="Unassembled WGS sequence"/>
</dbReference>
<name>A0A843WJV5_COLES</name>
<gene>
    <name evidence="2" type="ORF">Taro_035841</name>
</gene>
<evidence type="ECO:0000256" key="1">
    <source>
        <dbReference type="SAM" id="Phobius"/>
    </source>
</evidence>
<keyword evidence="1" id="KW-0472">Membrane</keyword>
<evidence type="ECO:0000313" key="2">
    <source>
        <dbReference type="EMBL" id="MQM03070.1"/>
    </source>
</evidence>
<proteinExistence type="predicted"/>
<feature type="transmembrane region" description="Helical" evidence="1">
    <location>
        <begin position="127"/>
        <end position="148"/>
    </location>
</feature>
<feature type="transmembrane region" description="Helical" evidence="1">
    <location>
        <begin position="291"/>
        <end position="310"/>
    </location>
</feature>
<keyword evidence="3" id="KW-1185">Reference proteome</keyword>
<accession>A0A843WJV5</accession>